<dbReference type="InterPro" id="IPR045180">
    <property type="entry name" value="La_dom_prot"/>
</dbReference>
<organism evidence="8 9">
    <name type="scientific">Popillia japonica</name>
    <name type="common">Japanese beetle</name>
    <dbReference type="NCBI Taxonomy" id="7064"/>
    <lineage>
        <taxon>Eukaryota</taxon>
        <taxon>Metazoa</taxon>
        <taxon>Ecdysozoa</taxon>
        <taxon>Arthropoda</taxon>
        <taxon>Hexapoda</taxon>
        <taxon>Insecta</taxon>
        <taxon>Pterygota</taxon>
        <taxon>Neoptera</taxon>
        <taxon>Endopterygota</taxon>
        <taxon>Coleoptera</taxon>
        <taxon>Polyphaga</taxon>
        <taxon>Scarabaeiformia</taxon>
        <taxon>Scarabaeidae</taxon>
        <taxon>Rutelinae</taxon>
        <taxon>Popillia</taxon>
    </lineage>
</organism>
<dbReference type="GO" id="GO:1990904">
    <property type="term" value="C:ribonucleoprotein complex"/>
    <property type="evidence" value="ECO:0007669"/>
    <property type="project" value="UniProtKB-UniRule"/>
</dbReference>
<evidence type="ECO:0000313" key="8">
    <source>
        <dbReference type="EMBL" id="KAK9685393.1"/>
    </source>
</evidence>
<dbReference type="Gene3D" id="1.10.10.10">
    <property type="entry name" value="Winged helix-like DNA-binding domain superfamily/Winged helix DNA-binding domain"/>
    <property type="match status" value="1"/>
</dbReference>
<dbReference type="Pfam" id="PF00076">
    <property type="entry name" value="RRM_1"/>
    <property type="match status" value="1"/>
</dbReference>
<dbReference type="PANTHER" id="PTHR22792">
    <property type="entry name" value="LUPUS LA PROTEIN-RELATED"/>
    <property type="match status" value="1"/>
</dbReference>
<dbReference type="SUPFAM" id="SSF54928">
    <property type="entry name" value="RNA-binding domain, RBD"/>
    <property type="match status" value="1"/>
</dbReference>
<keyword evidence="2 3" id="KW-0694">RNA-binding</keyword>
<feature type="domain" description="HTH La-type RNA-binding" evidence="6">
    <location>
        <begin position="16"/>
        <end position="109"/>
    </location>
</feature>
<dbReference type="Pfam" id="PF08777">
    <property type="entry name" value="RRM_3"/>
    <property type="match status" value="1"/>
</dbReference>
<evidence type="ECO:0000259" key="5">
    <source>
        <dbReference type="PROSITE" id="PS50102"/>
    </source>
</evidence>
<evidence type="ECO:0000256" key="2">
    <source>
        <dbReference type="ARBA" id="ARBA00022884"/>
    </source>
</evidence>
<dbReference type="InterPro" id="IPR014886">
    <property type="entry name" value="La_xRRM"/>
</dbReference>
<evidence type="ECO:0000256" key="3">
    <source>
        <dbReference type="PROSITE-ProRule" id="PRU00332"/>
    </source>
</evidence>
<evidence type="ECO:0000259" key="6">
    <source>
        <dbReference type="PROSITE" id="PS50961"/>
    </source>
</evidence>
<dbReference type="PROSITE" id="PS50961">
    <property type="entry name" value="HTH_LA"/>
    <property type="match status" value="1"/>
</dbReference>
<dbReference type="SMART" id="SM00715">
    <property type="entry name" value="LA"/>
    <property type="match status" value="1"/>
</dbReference>
<protein>
    <submittedName>
        <fullName evidence="8">RNA recognition motif</fullName>
    </submittedName>
</protein>
<dbReference type="PROSITE" id="PS50102">
    <property type="entry name" value="RRM"/>
    <property type="match status" value="1"/>
</dbReference>
<feature type="region of interest" description="Disordered" evidence="4">
    <location>
        <begin position="182"/>
        <end position="214"/>
    </location>
</feature>
<evidence type="ECO:0000313" key="9">
    <source>
        <dbReference type="Proteomes" id="UP001458880"/>
    </source>
</evidence>
<feature type="compositionally biased region" description="Basic and acidic residues" evidence="4">
    <location>
        <begin position="295"/>
        <end position="307"/>
    </location>
</feature>
<accession>A0AAW1I8K5</accession>
<reference evidence="8 9" key="1">
    <citation type="journal article" date="2024" name="BMC Genomics">
        <title>De novo assembly and annotation of Popillia japonica's genome with initial clues to its potential as an invasive pest.</title>
        <authorList>
            <person name="Cucini C."/>
            <person name="Boschi S."/>
            <person name="Funari R."/>
            <person name="Cardaioli E."/>
            <person name="Iannotti N."/>
            <person name="Marturano G."/>
            <person name="Paoli F."/>
            <person name="Bruttini M."/>
            <person name="Carapelli A."/>
            <person name="Frati F."/>
            <person name="Nardi F."/>
        </authorList>
    </citation>
    <scope>NUCLEOTIDE SEQUENCE [LARGE SCALE GENOMIC DNA]</scope>
    <source>
        <strain evidence="8">DMR45628</strain>
    </source>
</reference>
<keyword evidence="9" id="KW-1185">Reference proteome</keyword>
<dbReference type="Gene3D" id="3.30.70.330">
    <property type="match status" value="2"/>
</dbReference>
<dbReference type="GO" id="GO:0003723">
    <property type="term" value="F:RNA binding"/>
    <property type="evidence" value="ECO:0007669"/>
    <property type="project" value="UniProtKB-UniRule"/>
</dbReference>
<dbReference type="PANTHER" id="PTHR22792:SF62">
    <property type="entry name" value="LA-RELATED PROTEIN 7"/>
    <property type="match status" value="1"/>
</dbReference>
<sequence>MESDMILEEQIHKKGRHRKKQLYNSIMQQMEFYFSDSNLSKDKFLLPLVEKNPDVDISIFLKFNKIQLSEDKTKVRRKTCIKLKENVDNCTLYVERIKVDATHEWLASIFSEFGTVTYVAIPKYKHNKVNKGFAFVEFETEDEASEALNYFESIGCRMSALIAPDTLCSIVTYEGNRTNEIVEGNISNGDDDDEDMENLKKRKHTGEESEENKKKVKIDSITVDGENIGECAMSDDYEEKKRKKHRKMKKKMLRELGMQVLSKLEWKKIRNRYLDNQKAKMKQLKQFLHKKRFTNHGEVKQKGEQRKLNGSGTNTNTTAKEKQEVPFTPGVIVKIQLSESSQDVKKIKEDLKQYSADIKYVDVASNTNEGYLRFADNSAAVRFCDSDYKGQSAAILKDNEEEEYWRKINADRSQKLKKNQKRLRGREKLLKKAEKVLGKHIKFDDAD</sequence>
<dbReference type="SMART" id="SM00360">
    <property type="entry name" value="RRM"/>
    <property type="match status" value="1"/>
</dbReference>
<evidence type="ECO:0000256" key="4">
    <source>
        <dbReference type="SAM" id="MobiDB-lite"/>
    </source>
</evidence>
<dbReference type="Proteomes" id="UP001458880">
    <property type="component" value="Unassembled WGS sequence"/>
</dbReference>
<dbReference type="InterPro" id="IPR036390">
    <property type="entry name" value="WH_DNA-bd_sf"/>
</dbReference>
<dbReference type="InterPro" id="IPR012677">
    <property type="entry name" value="Nucleotide-bd_a/b_plait_sf"/>
</dbReference>
<feature type="domain" description="XRRM" evidence="7">
    <location>
        <begin position="326"/>
        <end position="435"/>
    </location>
</feature>
<dbReference type="SUPFAM" id="SSF46785">
    <property type="entry name" value="Winged helix' DNA-binding domain"/>
    <property type="match status" value="1"/>
</dbReference>
<evidence type="ECO:0000256" key="1">
    <source>
        <dbReference type="ARBA" id="ARBA00008680"/>
    </source>
</evidence>
<dbReference type="AlphaFoldDB" id="A0AAW1I8K5"/>
<feature type="domain" description="RRM" evidence="5">
    <location>
        <begin position="90"/>
        <end position="165"/>
    </location>
</feature>
<dbReference type="Pfam" id="PF05383">
    <property type="entry name" value="La"/>
    <property type="match status" value="1"/>
</dbReference>
<dbReference type="InterPro" id="IPR006630">
    <property type="entry name" value="La_HTH"/>
</dbReference>
<dbReference type="InterPro" id="IPR036388">
    <property type="entry name" value="WH-like_DNA-bd_sf"/>
</dbReference>
<comment type="similarity">
    <text evidence="1">Belongs to the LARP7 family.</text>
</comment>
<dbReference type="EMBL" id="JASPKY010000779">
    <property type="protein sequence ID" value="KAK9685393.1"/>
    <property type="molecule type" value="Genomic_DNA"/>
</dbReference>
<feature type="region of interest" description="Disordered" evidence="4">
    <location>
        <begin position="295"/>
        <end position="322"/>
    </location>
</feature>
<comment type="caution">
    <text evidence="8">The sequence shown here is derived from an EMBL/GenBank/DDBJ whole genome shotgun (WGS) entry which is preliminary data.</text>
</comment>
<feature type="compositionally biased region" description="Polar residues" evidence="4">
    <location>
        <begin position="308"/>
        <end position="318"/>
    </location>
</feature>
<name>A0AAW1I8K5_POPJA</name>
<gene>
    <name evidence="8" type="ORF">QE152_g38078</name>
</gene>
<dbReference type="PROSITE" id="PS51939">
    <property type="entry name" value="XRRM"/>
    <property type="match status" value="1"/>
</dbReference>
<evidence type="ECO:0000259" key="7">
    <source>
        <dbReference type="PROSITE" id="PS51939"/>
    </source>
</evidence>
<dbReference type="InterPro" id="IPR000504">
    <property type="entry name" value="RRM_dom"/>
</dbReference>
<dbReference type="InterPro" id="IPR035979">
    <property type="entry name" value="RBD_domain_sf"/>
</dbReference>
<proteinExistence type="inferred from homology"/>